<keyword evidence="2" id="KW-1185">Reference proteome</keyword>
<dbReference type="OrthoDB" id="1749733at2759"/>
<dbReference type="STRING" id="35608.A0A2U1KEX6"/>
<evidence type="ECO:0000313" key="1">
    <source>
        <dbReference type="EMBL" id="PWA35153.1"/>
    </source>
</evidence>
<sequence>MYMVKVSQALHGEDKEEIVDETDVYIDVHKRIRIAAATAASFVSRAPSARRLIVQRSTLTCHSDYFCADYFYKGVKEDKDKSPQQLHN</sequence>
<protein>
    <submittedName>
        <fullName evidence="1">Uncharacterized protein</fullName>
    </submittedName>
</protein>
<organism evidence="1 2">
    <name type="scientific">Artemisia annua</name>
    <name type="common">Sweet wormwood</name>
    <dbReference type="NCBI Taxonomy" id="35608"/>
    <lineage>
        <taxon>Eukaryota</taxon>
        <taxon>Viridiplantae</taxon>
        <taxon>Streptophyta</taxon>
        <taxon>Embryophyta</taxon>
        <taxon>Tracheophyta</taxon>
        <taxon>Spermatophyta</taxon>
        <taxon>Magnoliopsida</taxon>
        <taxon>eudicotyledons</taxon>
        <taxon>Gunneridae</taxon>
        <taxon>Pentapetalae</taxon>
        <taxon>asterids</taxon>
        <taxon>campanulids</taxon>
        <taxon>Asterales</taxon>
        <taxon>Asteraceae</taxon>
        <taxon>Asteroideae</taxon>
        <taxon>Anthemideae</taxon>
        <taxon>Artemisiinae</taxon>
        <taxon>Artemisia</taxon>
    </lineage>
</organism>
<accession>A0A2U1KEX6</accession>
<proteinExistence type="predicted"/>
<gene>
    <name evidence="1" type="ORF">CTI12_AA612210</name>
</gene>
<evidence type="ECO:0000313" key="2">
    <source>
        <dbReference type="Proteomes" id="UP000245207"/>
    </source>
</evidence>
<dbReference type="AlphaFoldDB" id="A0A2U1KEX6"/>
<name>A0A2U1KEX6_ARTAN</name>
<reference evidence="1 2" key="1">
    <citation type="journal article" date="2018" name="Mol. Plant">
        <title>The genome of Artemisia annua provides insight into the evolution of Asteraceae family and artemisinin biosynthesis.</title>
        <authorList>
            <person name="Shen Q."/>
            <person name="Zhang L."/>
            <person name="Liao Z."/>
            <person name="Wang S."/>
            <person name="Yan T."/>
            <person name="Shi P."/>
            <person name="Liu M."/>
            <person name="Fu X."/>
            <person name="Pan Q."/>
            <person name="Wang Y."/>
            <person name="Lv Z."/>
            <person name="Lu X."/>
            <person name="Zhang F."/>
            <person name="Jiang W."/>
            <person name="Ma Y."/>
            <person name="Chen M."/>
            <person name="Hao X."/>
            <person name="Li L."/>
            <person name="Tang Y."/>
            <person name="Lv G."/>
            <person name="Zhou Y."/>
            <person name="Sun X."/>
            <person name="Brodelius P.E."/>
            <person name="Rose J.K.C."/>
            <person name="Tang K."/>
        </authorList>
    </citation>
    <scope>NUCLEOTIDE SEQUENCE [LARGE SCALE GENOMIC DNA]</scope>
    <source>
        <strain evidence="2">cv. Huhao1</strain>
        <tissue evidence="1">Leaf</tissue>
    </source>
</reference>
<comment type="caution">
    <text evidence="1">The sequence shown here is derived from an EMBL/GenBank/DDBJ whole genome shotgun (WGS) entry which is preliminary data.</text>
</comment>
<dbReference type="Proteomes" id="UP000245207">
    <property type="component" value="Unassembled WGS sequence"/>
</dbReference>
<dbReference type="EMBL" id="PKPP01020570">
    <property type="protein sequence ID" value="PWA35153.1"/>
    <property type="molecule type" value="Genomic_DNA"/>
</dbReference>